<sequence>MVKYWDKATKLATSFEKFTLLHVPREQNEKADLLSKLAGTQRSGNNRMTIHKKSANRRVTIQSTLEGVTNVNSSQTFTKLHQSRCTRSFHHGPSISGVSTSSALPGGGRTGKIPDCSNGLLYKVDRGRANRHHLCGIG</sequence>
<organism evidence="2 3">
    <name type="scientific">Mucuna pruriens</name>
    <name type="common">Velvet bean</name>
    <name type="synonym">Dolichos pruriens</name>
    <dbReference type="NCBI Taxonomy" id="157652"/>
    <lineage>
        <taxon>Eukaryota</taxon>
        <taxon>Viridiplantae</taxon>
        <taxon>Streptophyta</taxon>
        <taxon>Embryophyta</taxon>
        <taxon>Tracheophyta</taxon>
        <taxon>Spermatophyta</taxon>
        <taxon>Magnoliopsida</taxon>
        <taxon>eudicotyledons</taxon>
        <taxon>Gunneridae</taxon>
        <taxon>Pentapetalae</taxon>
        <taxon>rosids</taxon>
        <taxon>fabids</taxon>
        <taxon>Fabales</taxon>
        <taxon>Fabaceae</taxon>
        <taxon>Papilionoideae</taxon>
        <taxon>50 kb inversion clade</taxon>
        <taxon>NPAAA clade</taxon>
        <taxon>indigoferoid/millettioid clade</taxon>
        <taxon>Phaseoleae</taxon>
        <taxon>Mucuna</taxon>
    </lineage>
</organism>
<evidence type="ECO:0000256" key="1">
    <source>
        <dbReference type="SAM" id="MobiDB-lite"/>
    </source>
</evidence>
<dbReference type="GO" id="GO:0003676">
    <property type="term" value="F:nucleic acid binding"/>
    <property type="evidence" value="ECO:0007669"/>
    <property type="project" value="InterPro"/>
</dbReference>
<gene>
    <name evidence="2" type="ORF">CR513_09891</name>
</gene>
<reference evidence="2" key="1">
    <citation type="submission" date="2018-05" db="EMBL/GenBank/DDBJ databases">
        <title>Draft genome of Mucuna pruriens seed.</title>
        <authorList>
            <person name="Nnadi N.E."/>
            <person name="Vos R."/>
            <person name="Hasami M.H."/>
            <person name="Devisetty U.K."/>
            <person name="Aguiy J.C."/>
        </authorList>
    </citation>
    <scope>NUCLEOTIDE SEQUENCE [LARGE SCALE GENOMIC DNA]</scope>
    <source>
        <strain evidence="2">JCA_2017</strain>
    </source>
</reference>
<dbReference type="EMBL" id="QJKJ01001735">
    <property type="protein sequence ID" value="RDY06171.1"/>
    <property type="molecule type" value="Genomic_DNA"/>
</dbReference>
<dbReference type="Gene3D" id="3.30.420.10">
    <property type="entry name" value="Ribonuclease H-like superfamily/Ribonuclease H"/>
    <property type="match status" value="1"/>
</dbReference>
<dbReference type="Proteomes" id="UP000257109">
    <property type="component" value="Unassembled WGS sequence"/>
</dbReference>
<evidence type="ECO:0000313" key="2">
    <source>
        <dbReference type="EMBL" id="RDY06171.1"/>
    </source>
</evidence>
<dbReference type="AlphaFoldDB" id="A0A371HTP0"/>
<feature type="non-terminal residue" evidence="2">
    <location>
        <position position="1"/>
    </location>
</feature>
<dbReference type="InterPro" id="IPR036397">
    <property type="entry name" value="RNaseH_sf"/>
</dbReference>
<accession>A0A371HTP0</accession>
<evidence type="ECO:0000313" key="3">
    <source>
        <dbReference type="Proteomes" id="UP000257109"/>
    </source>
</evidence>
<keyword evidence="3" id="KW-1185">Reference proteome</keyword>
<proteinExistence type="predicted"/>
<comment type="caution">
    <text evidence="2">The sequence shown here is derived from an EMBL/GenBank/DDBJ whole genome shotgun (WGS) entry which is preliminary data.</text>
</comment>
<name>A0A371HTP0_MUCPR</name>
<protein>
    <submittedName>
        <fullName evidence="2">Uncharacterized protein</fullName>
    </submittedName>
</protein>
<feature type="region of interest" description="Disordered" evidence="1">
    <location>
        <begin position="89"/>
        <end position="110"/>
    </location>
</feature>